<evidence type="ECO:0000313" key="2">
    <source>
        <dbReference type="EMBL" id="KJW07367.1"/>
    </source>
</evidence>
<comment type="caution">
    <text evidence="2">The sequence shown here is derived from an EMBL/GenBank/DDBJ whole genome shotgun (WGS) entry which is preliminary data.</text>
</comment>
<proteinExistence type="predicted"/>
<feature type="domain" description="DUF3857" evidence="1">
    <location>
        <begin position="46"/>
        <end position="196"/>
    </location>
</feature>
<dbReference type="Proteomes" id="UP000033580">
    <property type="component" value="Unassembled WGS sequence"/>
</dbReference>
<dbReference type="Pfam" id="PF12969">
    <property type="entry name" value="DUF3857"/>
    <property type="match status" value="1"/>
</dbReference>
<sequence>MLYRVLLLQLMFLIVTINSIHARWKCYNDSNLEIIHFEQNIIVNSDGSSEEIIEQQVKILNEAGREFFTNYMLEYDSVHSQIDIIIAKTIFEGKEYNVDLKSIKSMPLASSRYGFKQQQQILINFAKVEIGAEIHLTYTRKNQTFAENYYSDLFEFGTNSWQQKAHIKINSVLPLYIKINDPHNALKVKTSSKDKFHSAEITLIKPLTTELTNEPENSLLSNQHKTWVSIASTNTWEDVASKFTDDYYKILNQKLPKLFKTIANKAQKYTKSEDQINSVTSDLIHAVQYHGDYRSIRYGRFVPWNLEQTANAQLGDCKDFSISTAAILQNIGYKVQPAFVNRGVRAFETKLWLPSVEHYNHAILRAIDKDGKLYWIDPTNFVSMADGTFPDIANRMSLVLDPETPSYDQIPNINPDHSQMIIEESISMAKNNSACWKGKLILLGEQAYSITGAELRISQQQIKDLIFKWASGSFLEEGDKIKIILPDLTSRTVKDLTFEYEYNKPNSLFKSNMGSVLVPRNYLSHISNAEPEQIGDLFLGSPCTFIHRTVIKDVKIENINVFNFEIDTPWVYIQRSCQYQGDDTEITVKMILHKSLVSNKDLKSDIYQKLKDTIKQNFESTAIVFDDSKMMK</sequence>
<dbReference type="AlphaFoldDB" id="A0A0F3RMG5"/>
<dbReference type="InterPro" id="IPR024618">
    <property type="entry name" value="DUF3857"/>
</dbReference>
<dbReference type="InterPro" id="IPR038765">
    <property type="entry name" value="Papain-like_cys_pep_sf"/>
</dbReference>
<organism evidence="2 3">
    <name type="scientific">Orientia tsutsugamushi str. UT144</name>
    <dbReference type="NCBI Taxonomy" id="1441384"/>
    <lineage>
        <taxon>Bacteria</taxon>
        <taxon>Pseudomonadati</taxon>
        <taxon>Pseudomonadota</taxon>
        <taxon>Alphaproteobacteria</taxon>
        <taxon>Rickettsiales</taxon>
        <taxon>Rickettsiaceae</taxon>
        <taxon>Rickettsieae</taxon>
        <taxon>Orientia</taxon>
    </lineage>
</organism>
<dbReference type="SUPFAM" id="SSF54001">
    <property type="entry name" value="Cysteine proteinases"/>
    <property type="match status" value="1"/>
</dbReference>
<evidence type="ECO:0000313" key="3">
    <source>
        <dbReference type="Proteomes" id="UP000033580"/>
    </source>
</evidence>
<evidence type="ECO:0000259" key="1">
    <source>
        <dbReference type="Pfam" id="PF12969"/>
    </source>
</evidence>
<name>A0A0F3RMG5_ORITS</name>
<dbReference type="EMBL" id="LAOR01000030">
    <property type="protein sequence ID" value="KJW07367.1"/>
    <property type="molecule type" value="Genomic_DNA"/>
</dbReference>
<accession>A0A0F3RMG5</accession>
<dbReference type="Gene3D" id="2.60.40.3140">
    <property type="match status" value="1"/>
</dbReference>
<reference evidence="2 3" key="1">
    <citation type="submission" date="2015-01" db="EMBL/GenBank/DDBJ databases">
        <title>Genome Sequencing of Rickettsiales.</title>
        <authorList>
            <person name="Daugherty S.C."/>
            <person name="Su Q."/>
            <person name="Abolude K."/>
            <person name="Beier-Sexton M."/>
            <person name="Carlyon J.A."/>
            <person name="Carter R."/>
            <person name="Day N.P."/>
            <person name="Dumler S.J."/>
            <person name="Dyachenko V."/>
            <person name="Godinez A."/>
            <person name="Kurtti T.J."/>
            <person name="Lichay M."/>
            <person name="Mullins K.E."/>
            <person name="Ott S."/>
            <person name="Pappas-Brown V."/>
            <person name="Paris D.H."/>
            <person name="Patel P."/>
            <person name="Richards A.L."/>
            <person name="Sadzewicz L."/>
            <person name="Sears K."/>
            <person name="Seidman D."/>
            <person name="Sengamalay N."/>
            <person name="Stenos J."/>
            <person name="Tallon L.J."/>
            <person name="Vincent G."/>
            <person name="Fraser C.M."/>
            <person name="Munderloh U."/>
            <person name="Dunning-Hotopp J.C."/>
        </authorList>
    </citation>
    <scope>NUCLEOTIDE SEQUENCE [LARGE SCALE GENOMIC DNA]</scope>
    <source>
        <strain evidence="2 3">UT144</strain>
    </source>
</reference>
<gene>
    <name evidence="2" type="ORF">OTUT144_0585</name>
</gene>
<dbReference type="Gene3D" id="3.10.620.30">
    <property type="match status" value="1"/>
</dbReference>
<dbReference type="PATRIC" id="fig|1441384.3.peg.1434"/>
<protein>
    <recommendedName>
        <fullName evidence="1">DUF3857 domain-containing protein</fullName>
    </recommendedName>
</protein>